<dbReference type="SUPFAM" id="SSF55821">
    <property type="entry name" value="YrdC/RibB"/>
    <property type="match status" value="1"/>
</dbReference>
<evidence type="ECO:0000256" key="2">
    <source>
        <dbReference type="ARBA" id="ARBA00007663"/>
    </source>
</evidence>
<dbReference type="Proteomes" id="UP001059824">
    <property type="component" value="Chromosome"/>
</dbReference>
<dbReference type="Gene3D" id="3.90.870.10">
    <property type="entry name" value="DHBP synthase"/>
    <property type="match status" value="1"/>
</dbReference>
<keyword evidence="4" id="KW-0963">Cytoplasm</keyword>
<dbReference type="KEGG" id="mama:GII36_03555"/>
<dbReference type="PANTHER" id="PTHR17490">
    <property type="entry name" value="SUA5"/>
    <property type="match status" value="1"/>
</dbReference>
<evidence type="ECO:0000256" key="9">
    <source>
        <dbReference type="ARBA" id="ARBA00022840"/>
    </source>
</evidence>
<name>A0A857MK08_9BACT</name>
<keyword evidence="14" id="KW-1185">Reference proteome</keyword>
<proteinExistence type="inferred from homology"/>
<dbReference type="GO" id="GO:0005524">
    <property type="term" value="F:ATP binding"/>
    <property type="evidence" value="ECO:0007669"/>
    <property type="project" value="UniProtKB-KW"/>
</dbReference>
<evidence type="ECO:0000256" key="4">
    <source>
        <dbReference type="ARBA" id="ARBA00022490"/>
    </source>
</evidence>
<dbReference type="NCBIfam" id="TIGR00057">
    <property type="entry name" value="L-threonylcarbamoyladenylate synthase"/>
    <property type="match status" value="1"/>
</dbReference>
<comment type="similarity">
    <text evidence="2">Belongs to the SUA5 family.</text>
</comment>
<dbReference type="InterPro" id="IPR017945">
    <property type="entry name" value="DHBP_synth_RibB-like_a/b_dom"/>
</dbReference>
<organism evidence="13 14">
    <name type="scientific">Candidatus Mycosynbacter amalyticus</name>
    <dbReference type="NCBI Taxonomy" id="2665156"/>
    <lineage>
        <taxon>Bacteria</taxon>
        <taxon>Candidatus Saccharimonadota</taxon>
        <taxon>Candidatus Saccharimonadota incertae sedis</taxon>
        <taxon>Candidatus Mycosynbacter</taxon>
    </lineage>
</organism>
<dbReference type="PANTHER" id="PTHR17490:SF16">
    <property type="entry name" value="THREONYLCARBAMOYL-AMP SYNTHASE"/>
    <property type="match status" value="1"/>
</dbReference>
<comment type="subcellular location">
    <subcellularLocation>
        <location evidence="1">Cytoplasm</location>
    </subcellularLocation>
</comment>
<gene>
    <name evidence="13" type="ORF">GII36_03555</name>
</gene>
<evidence type="ECO:0000256" key="11">
    <source>
        <dbReference type="ARBA" id="ARBA00048366"/>
    </source>
</evidence>
<dbReference type="EMBL" id="CP045921">
    <property type="protein sequence ID" value="QHN42914.1"/>
    <property type="molecule type" value="Genomic_DNA"/>
</dbReference>
<dbReference type="GO" id="GO:0061710">
    <property type="term" value="F:L-threonylcarbamoyladenylate synthase"/>
    <property type="evidence" value="ECO:0007669"/>
    <property type="project" value="UniProtKB-EC"/>
</dbReference>
<accession>A0A857MK08</accession>
<evidence type="ECO:0000256" key="10">
    <source>
        <dbReference type="ARBA" id="ARBA00029774"/>
    </source>
</evidence>
<dbReference type="GO" id="GO:0005737">
    <property type="term" value="C:cytoplasm"/>
    <property type="evidence" value="ECO:0007669"/>
    <property type="project" value="UniProtKB-SubCell"/>
</dbReference>
<evidence type="ECO:0000256" key="3">
    <source>
        <dbReference type="ARBA" id="ARBA00012584"/>
    </source>
</evidence>
<evidence type="ECO:0000259" key="12">
    <source>
        <dbReference type="PROSITE" id="PS51163"/>
    </source>
</evidence>
<evidence type="ECO:0000256" key="1">
    <source>
        <dbReference type="ARBA" id="ARBA00004496"/>
    </source>
</evidence>
<dbReference type="AlphaFoldDB" id="A0A857MK08"/>
<reference evidence="13" key="1">
    <citation type="journal article" date="2021" name="Nat. Microbiol.">
        <title>Cocultivation of an ultrasmall environmental parasitic bacterium with lytic ability against bacteria associated with wastewater foams.</title>
        <authorList>
            <person name="Batinovic S."/>
            <person name="Rose J.J.A."/>
            <person name="Ratcliffe J."/>
            <person name="Seviour R.J."/>
            <person name="Petrovski S."/>
        </authorList>
    </citation>
    <scope>NUCLEOTIDE SEQUENCE</scope>
    <source>
        <strain evidence="13">JR1</strain>
    </source>
</reference>
<evidence type="ECO:0000313" key="13">
    <source>
        <dbReference type="EMBL" id="QHN42914.1"/>
    </source>
</evidence>
<dbReference type="Pfam" id="PF01300">
    <property type="entry name" value="Sua5_yciO_yrdC"/>
    <property type="match status" value="1"/>
</dbReference>
<dbReference type="EC" id="2.7.7.87" evidence="3"/>
<evidence type="ECO:0000256" key="8">
    <source>
        <dbReference type="ARBA" id="ARBA00022741"/>
    </source>
</evidence>
<dbReference type="GO" id="GO:0000049">
    <property type="term" value="F:tRNA binding"/>
    <property type="evidence" value="ECO:0007669"/>
    <property type="project" value="TreeGrafter"/>
</dbReference>
<evidence type="ECO:0000313" key="14">
    <source>
        <dbReference type="Proteomes" id="UP001059824"/>
    </source>
</evidence>
<evidence type="ECO:0000256" key="5">
    <source>
        <dbReference type="ARBA" id="ARBA00022679"/>
    </source>
</evidence>
<sequence>MPRVIMSFSDDLVATLQVGSIAVVRTDTLYGVLCRADDEQAVARVYTLKHRDESKSPIVLIADQSQLYDIPHESMLPALDMMWPGPYSIILPGVQAPHWITRENGSVAYRIPARDDLRYLLKHTGPLIAPSANPEGQPPALTVQQAIDYFGDTVDIYVDGGEVSDTRPSTLLRFADNKFEKLR</sequence>
<dbReference type="GO" id="GO:0008033">
    <property type="term" value="P:tRNA processing"/>
    <property type="evidence" value="ECO:0007669"/>
    <property type="project" value="UniProtKB-KW"/>
</dbReference>
<comment type="catalytic activity">
    <reaction evidence="11">
        <text>L-threonine + hydrogencarbonate + ATP = L-threonylcarbamoyladenylate + diphosphate + H2O</text>
        <dbReference type="Rhea" id="RHEA:36407"/>
        <dbReference type="ChEBI" id="CHEBI:15377"/>
        <dbReference type="ChEBI" id="CHEBI:17544"/>
        <dbReference type="ChEBI" id="CHEBI:30616"/>
        <dbReference type="ChEBI" id="CHEBI:33019"/>
        <dbReference type="ChEBI" id="CHEBI:57926"/>
        <dbReference type="ChEBI" id="CHEBI:73682"/>
        <dbReference type="EC" id="2.7.7.87"/>
    </reaction>
</comment>
<dbReference type="GO" id="GO:0003725">
    <property type="term" value="F:double-stranded RNA binding"/>
    <property type="evidence" value="ECO:0007669"/>
    <property type="project" value="InterPro"/>
</dbReference>
<dbReference type="GO" id="GO:0006450">
    <property type="term" value="P:regulation of translational fidelity"/>
    <property type="evidence" value="ECO:0007669"/>
    <property type="project" value="TreeGrafter"/>
</dbReference>
<feature type="domain" description="YrdC-like" evidence="12">
    <location>
        <begin position="6"/>
        <end position="183"/>
    </location>
</feature>
<keyword evidence="6" id="KW-0819">tRNA processing</keyword>
<dbReference type="InterPro" id="IPR050156">
    <property type="entry name" value="TC-AMP_synthase_SUA5"/>
</dbReference>
<keyword evidence="5" id="KW-0808">Transferase</keyword>
<dbReference type="PROSITE" id="PS51163">
    <property type="entry name" value="YRDC"/>
    <property type="match status" value="1"/>
</dbReference>
<protein>
    <recommendedName>
        <fullName evidence="10">L-threonylcarbamoyladenylate synthase</fullName>
        <ecNumber evidence="3">2.7.7.87</ecNumber>
    </recommendedName>
    <alternativeName>
        <fullName evidence="10">L-threonylcarbamoyladenylate synthase</fullName>
    </alternativeName>
</protein>
<keyword evidence="7" id="KW-0548">Nucleotidyltransferase</keyword>
<evidence type="ECO:0000256" key="6">
    <source>
        <dbReference type="ARBA" id="ARBA00022694"/>
    </source>
</evidence>
<dbReference type="InterPro" id="IPR006070">
    <property type="entry name" value="Sua5-like_dom"/>
</dbReference>
<keyword evidence="9" id="KW-0067">ATP-binding</keyword>
<evidence type="ECO:0000256" key="7">
    <source>
        <dbReference type="ARBA" id="ARBA00022695"/>
    </source>
</evidence>
<dbReference type="RefSeq" id="WP_260762541.1">
    <property type="nucleotide sequence ID" value="NZ_CP045921.1"/>
</dbReference>
<keyword evidence="8" id="KW-0547">Nucleotide-binding</keyword>